<feature type="non-terminal residue" evidence="1">
    <location>
        <position position="73"/>
    </location>
</feature>
<organism evidence="1 2">
    <name type="scientific">Racocetra persica</name>
    <dbReference type="NCBI Taxonomy" id="160502"/>
    <lineage>
        <taxon>Eukaryota</taxon>
        <taxon>Fungi</taxon>
        <taxon>Fungi incertae sedis</taxon>
        <taxon>Mucoromycota</taxon>
        <taxon>Glomeromycotina</taxon>
        <taxon>Glomeromycetes</taxon>
        <taxon>Diversisporales</taxon>
        <taxon>Gigasporaceae</taxon>
        <taxon>Racocetra</taxon>
    </lineage>
</organism>
<gene>
    <name evidence="1" type="ORF">RPERSI_LOCUS29198</name>
</gene>
<feature type="non-terminal residue" evidence="1">
    <location>
        <position position="1"/>
    </location>
</feature>
<sequence length="73" mass="8262">WLDDINSENLDSKTDIKKQFLTTGTFTTSLQEHPNIMCTPKPINVEVDIMYTSKPINVKVNISKPIDSVEIPD</sequence>
<accession>A0ACA9SEN8</accession>
<keyword evidence="2" id="KW-1185">Reference proteome</keyword>
<reference evidence="1" key="1">
    <citation type="submission" date="2021-06" db="EMBL/GenBank/DDBJ databases">
        <authorList>
            <person name="Kallberg Y."/>
            <person name="Tangrot J."/>
            <person name="Rosling A."/>
        </authorList>
    </citation>
    <scope>NUCLEOTIDE SEQUENCE</scope>
    <source>
        <strain evidence="1">MA461A</strain>
    </source>
</reference>
<dbReference type="Proteomes" id="UP000789920">
    <property type="component" value="Unassembled WGS sequence"/>
</dbReference>
<protein>
    <submittedName>
        <fullName evidence="1">28493_t:CDS:1</fullName>
    </submittedName>
</protein>
<name>A0ACA9SEN8_9GLOM</name>
<dbReference type="EMBL" id="CAJVQC010109154">
    <property type="protein sequence ID" value="CAG8834441.1"/>
    <property type="molecule type" value="Genomic_DNA"/>
</dbReference>
<evidence type="ECO:0000313" key="1">
    <source>
        <dbReference type="EMBL" id="CAG8834441.1"/>
    </source>
</evidence>
<comment type="caution">
    <text evidence="1">The sequence shown here is derived from an EMBL/GenBank/DDBJ whole genome shotgun (WGS) entry which is preliminary data.</text>
</comment>
<evidence type="ECO:0000313" key="2">
    <source>
        <dbReference type="Proteomes" id="UP000789920"/>
    </source>
</evidence>
<proteinExistence type="predicted"/>